<feature type="domain" description="BROMI C-terminal Rab TBC-like" evidence="1">
    <location>
        <begin position="282"/>
        <end position="657"/>
    </location>
</feature>
<organism evidence="2 3">
    <name type="scientific">Diploptera punctata</name>
    <name type="common">Pacific beetle cockroach</name>
    <dbReference type="NCBI Taxonomy" id="6984"/>
    <lineage>
        <taxon>Eukaryota</taxon>
        <taxon>Metazoa</taxon>
        <taxon>Ecdysozoa</taxon>
        <taxon>Arthropoda</taxon>
        <taxon>Hexapoda</taxon>
        <taxon>Insecta</taxon>
        <taxon>Pterygota</taxon>
        <taxon>Neoptera</taxon>
        <taxon>Polyneoptera</taxon>
        <taxon>Dictyoptera</taxon>
        <taxon>Blattodea</taxon>
        <taxon>Blaberoidea</taxon>
        <taxon>Blaberidae</taxon>
        <taxon>Diplopterinae</taxon>
        <taxon>Diploptera</taxon>
    </lineage>
</organism>
<comment type="caution">
    <text evidence="2">The sequence shown here is derived from an EMBL/GenBank/DDBJ whole genome shotgun (WGS) entry which is preliminary data.</text>
</comment>
<name>A0AAD8ALX5_DIPPU</name>
<dbReference type="SUPFAM" id="SSF47923">
    <property type="entry name" value="Ypt/Rab-GAP domain of gyp1p"/>
    <property type="match status" value="1"/>
</dbReference>
<dbReference type="InterPro" id="IPR055392">
    <property type="entry name" value="BROMI_C"/>
</dbReference>
<reference evidence="2" key="1">
    <citation type="journal article" date="2023" name="IScience">
        <title>Live-bearing cockroach genome reveals convergent evolutionary mechanisms linked to viviparity in insects and beyond.</title>
        <authorList>
            <person name="Fouks B."/>
            <person name="Harrison M.C."/>
            <person name="Mikhailova A.A."/>
            <person name="Marchal E."/>
            <person name="English S."/>
            <person name="Carruthers M."/>
            <person name="Jennings E.C."/>
            <person name="Chiamaka E.L."/>
            <person name="Frigard R.A."/>
            <person name="Pippel M."/>
            <person name="Attardo G.M."/>
            <person name="Benoit J.B."/>
            <person name="Bornberg-Bauer E."/>
            <person name="Tobe S.S."/>
        </authorList>
    </citation>
    <scope>NUCLEOTIDE SEQUENCE</scope>
    <source>
        <strain evidence="2">Stay&amp;Tobe</strain>
    </source>
</reference>
<keyword evidence="3" id="KW-1185">Reference proteome</keyword>
<dbReference type="Pfam" id="PF23440">
    <property type="entry name" value="BROMI_C"/>
    <property type="match status" value="1"/>
</dbReference>
<feature type="non-terminal residue" evidence="2">
    <location>
        <position position="668"/>
    </location>
</feature>
<dbReference type="AlphaFoldDB" id="A0AAD8ALX5"/>
<evidence type="ECO:0000313" key="3">
    <source>
        <dbReference type="Proteomes" id="UP001233999"/>
    </source>
</evidence>
<sequence length="668" mass="75528">MNMSLDKQYSSMLIKIPSKSSADPSSPARLIEHITTVLIRNRNISEISSLMSLIEICGKLFILHEGLSMLEASRTHLIPSVVNLYKQLSCENENSIDTTFIGFERSSHDLQSVYRSLERFLSSVASTPCGLHALCQQDGIIQDLLTTMLQASHVPWENPQFRHMVSLMTSLPQCLTGLSENSHRIFSQSLNNLQFIFEDPIALMTGSDRKQKQEIQYFINIIFTFVPNLTSVVALLNEPEGSNDGTLVDNDSIPSSLLELLTCDNTVDSWHYISLLTLRALTANLDVCLQLSTKFQFQEKLLKLQADNVTSDNNSYEDDSKTQINTANKPIIIDENSMLRHQILLTTYAIGGPTERIIPPTITQSEQLDDGEINLFSCFPPPQFRSARSTARSIKNNRLKGATDLQKFLQDTKQGLHDANWLSYARKAYKSSRSDDVKACVLLDLLDQVAKLKLTSTSFLNEDNMDGGSNTLFPEDYLAIKLAIRYGVSCHLLQENLQSEDNLAQLLIFSQGIFKKKNNIAFNGFDWFIATLFLLCGGNVERCHSCIENALSLPVIPFIWRTLASAHDRSSQQTFMFGHLLELLVKIELPLAFSALQLAGASWWLICKQWMAQCFWNVLDWSQICHWLVIGILNQPDYMLYFCVSLLRHMQPQILQAVTDGNTWEQIM</sequence>
<dbReference type="InterPro" id="IPR035969">
    <property type="entry name" value="Rab-GAP_TBC_sf"/>
</dbReference>
<accession>A0AAD8ALX5</accession>
<gene>
    <name evidence="2" type="ORF">L9F63_000771</name>
</gene>
<dbReference type="Proteomes" id="UP001233999">
    <property type="component" value="Unassembled WGS sequence"/>
</dbReference>
<evidence type="ECO:0000313" key="2">
    <source>
        <dbReference type="EMBL" id="KAJ9601036.1"/>
    </source>
</evidence>
<reference evidence="2" key="2">
    <citation type="submission" date="2023-05" db="EMBL/GenBank/DDBJ databases">
        <authorList>
            <person name="Fouks B."/>
        </authorList>
    </citation>
    <scope>NUCLEOTIDE SEQUENCE</scope>
    <source>
        <strain evidence="2">Stay&amp;Tobe</strain>
        <tissue evidence="2">Testes</tissue>
    </source>
</reference>
<protein>
    <recommendedName>
        <fullName evidence="1">BROMI C-terminal Rab TBC-like domain-containing protein</fullName>
    </recommendedName>
</protein>
<dbReference type="EMBL" id="JASPKZ010000037">
    <property type="protein sequence ID" value="KAJ9601036.1"/>
    <property type="molecule type" value="Genomic_DNA"/>
</dbReference>
<proteinExistence type="predicted"/>
<evidence type="ECO:0000259" key="1">
    <source>
        <dbReference type="Pfam" id="PF23440"/>
    </source>
</evidence>